<feature type="transmembrane region" description="Helical" evidence="10">
    <location>
        <begin position="21"/>
        <end position="44"/>
    </location>
</feature>
<keyword evidence="5 10" id="KW-0472">Membrane</keyword>
<reference evidence="13 14" key="1">
    <citation type="submission" date="2017-02" db="EMBL/GenBank/DDBJ databases">
        <title>Genomes of Trichoderma spp. with biocontrol activity.</title>
        <authorList>
            <person name="Gardiner D."/>
            <person name="Kazan K."/>
            <person name="Vos C."/>
            <person name="Harvey P."/>
        </authorList>
    </citation>
    <scope>NUCLEOTIDE SEQUENCE [LARGE SCALE GENOMIC DNA]</scope>
    <source>
        <strain evidence="13 14">A5MH</strain>
    </source>
</reference>
<evidence type="ECO:0000256" key="8">
    <source>
        <dbReference type="ARBA" id="ARBA00023315"/>
    </source>
</evidence>
<sequence>MPRPHHSTRAETRWAVRIIPLFIVAVLGVATYSVVARLCISYLYHKKHQSGVVTAFLVLYFLFFLLMAATYLRTFFTTQLNPGLVPLSSREQTEREAAEKLRKRRHKRNRDVEESAYVPPDTNPDSPGLEAFYSKDVFVCEVDGRPKWCSECQQWKPDRSHHSSDLGRCVRKMDHFCPWVGGIVSETSFNFFTQFCLYTGLFSAVNLAVGAYSFHQHHQDGDPADGWAIAAIVLACVFGTFTFGMALTSIRFIFLNTTNVDMLKRSSEVVLAVRIPLSTPSSIKYPVIVYPLRGTPHRPGSEGQQPSSQYGTVSVRDQQAERKFAILRTKPRENPWDLGIKENWKAVMGDNIIEWLLPIRHSPCCNHESMESDYKLGPLISRIRKRYGAPELDTPSRNGHAIELQDRTSRRASD</sequence>
<dbReference type="AlphaFoldDB" id="A0A2K0T802"/>
<evidence type="ECO:0000256" key="11">
    <source>
        <dbReference type="SAM" id="MobiDB-lite"/>
    </source>
</evidence>
<keyword evidence="4 10" id="KW-1133">Transmembrane helix</keyword>
<comment type="subcellular location">
    <subcellularLocation>
        <location evidence="1">Membrane</location>
        <topology evidence="1">Multi-pass membrane protein</topology>
    </subcellularLocation>
</comment>
<dbReference type="PROSITE" id="PS50216">
    <property type="entry name" value="DHHC"/>
    <property type="match status" value="1"/>
</dbReference>
<dbReference type="Pfam" id="PF01529">
    <property type="entry name" value="DHHC"/>
    <property type="match status" value="1"/>
</dbReference>
<keyword evidence="3 10" id="KW-0812">Transmembrane</keyword>
<evidence type="ECO:0000256" key="10">
    <source>
        <dbReference type="RuleBase" id="RU079119"/>
    </source>
</evidence>
<proteinExistence type="inferred from homology"/>
<dbReference type="EC" id="2.3.1.225" evidence="10"/>
<evidence type="ECO:0000256" key="6">
    <source>
        <dbReference type="ARBA" id="ARBA00023139"/>
    </source>
</evidence>
<feature type="domain" description="Palmitoyltransferase DHHC" evidence="12">
    <location>
        <begin position="145"/>
        <end position="264"/>
    </location>
</feature>
<dbReference type="GO" id="GO:0016020">
    <property type="term" value="C:membrane"/>
    <property type="evidence" value="ECO:0007669"/>
    <property type="project" value="UniProtKB-SubCell"/>
</dbReference>
<keyword evidence="7" id="KW-0449">Lipoprotein</keyword>
<feature type="compositionally biased region" description="Basic and acidic residues" evidence="11">
    <location>
        <begin position="91"/>
        <end position="100"/>
    </location>
</feature>
<evidence type="ECO:0000256" key="3">
    <source>
        <dbReference type="ARBA" id="ARBA00022692"/>
    </source>
</evidence>
<protein>
    <recommendedName>
        <fullName evidence="10">Palmitoyltransferase</fullName>
        <ecNumber evidence="10">2.3.1.225</ecNumber>
    </recommendedName>
</protein>
<keyword evidence="6" id="KW-0564">Palmitate</keyword>
<keyword evidence="2 10" id="KW-0808">Transferase</keyword>
<feature type="compositionally biased region" description="Basic and acidic residues" evidence="11">
    <location>
        <begin position="403"/>
        <end position="414"/>
    </location>
</feature>
<evidence type="ECO:0000313" key="13">
    <source>
        <dbReference type="EMBL" id="PNP41655.1"/>
    </source>
</evidence>
<dbReference type="EMBL" id="MTYH01000055">
    <property type="protein sequence ID" value="PNP41655.1"/>
    <property type="molecule type" value="Genomic_DNA"/>
</dbReference>
<evidence type="ECO:0000256" key="7">
    <source>
        <dbReference type="ARBA" id="ARBA00023288"/>
    </source>
</evidence>
<dbReference type="InterPro" id="IPR001594">
    <property type="entry name" value="Palmitoyltrfase_DHHC"/>
</dbReference>
<dbReference type="GO" id="GO:0019706">
    <property type="term" value="F:protein-cysteine S-palmitoyltransferase activity"/>
    <property type="evidence" value="ECO:0007669"/>
    <property type="project" value="UniProtKB-EC"/>
</dbReference>
<dbReference type="Proteomes" id="UP000236546">
    <property type="component" value="Unassembled WGS sequence"/>
</dbReference>
<keyword evidence="8 10" id="KW-0012">Acyltransferase</keyword>
<evidence type="ECO:0000256" key="4">
    <source>
        <dbReference type="ARBA" id="ARBA00022989"/>
    </source>
</evidence>
<evidence type="ECO:0000259" key="12">
    <source>
        <dbReference type="Pfam" id="PF01529"/>
    </source>
</evidence>
<organism evidence="13 14">
    <name type="scientific">Trichoderma gamsii</name>
    <dbReference type="NCBI Taxonomy" id="398673"/>
    <lineage>
        <taxon>Eukaryota</taxon>
        <taxon>Fungi</taxon>
        <taxon>Dikarya</taxon>
        <taxon>Ascomycota</taxon>
        <taxon>Pezizomycotina</taxon>
        <taxon>Sordariomycetes</taxon>
        <taxon>Hypocreomycetidae</taxon>
        <taxon>Hypocreales</taxon>
        <taxon>Hypocreaceae</taxon>
        <taxon>Trichoderma</taxon>
    </lineage>
</organism>
<accession>A0A2K0T802</accession>
<dbReference type="InterPro" id="IPR039859">
    <property type="entry name" value="PFA4/ZDH16/20/ERF2-like"/>
</dbReference>
<comment type="caution">
    <text evidence="13">The sequence shown here is derived from an EMBL/GenBank/DDBJ whole genome shotgun (WGS) entry which is preliminary data.</text>
</comment>
<feature type="transmembrane region" description="Helical" evidence="10">
    <location>
        <begin position="50"/>
        <end position="72"/>
    </location>
</feature>
<evidence type="ECO:0000256" key="9">
    <source>
        <dbReference type="ARBA" id="ARBA00048048"/>
    </source>
</evidence>
<comment type="domain">
    <text evidence="10">The DHHC domain is required for palmitoyltransferase activity.</text>
</comment>
<gene>
    <name evidence="13" type="ORF">TGAMA5MH_06441</name>
</gene>
<feature type="region of interest" description="Disordered" evidence="11">
    <location>
        <begin position="388"/>
        <end position="414"/>
    </location>
</feature>
<feature type="transmembrane region" description="Helical" evidence="10">
    <location>
        <begin position="195"/>
        <end position="215"/>
    </location>
</feature>
<comment type="similarity">
    <text evidence="10">Belongs to the DHHC palmitoyltransferase family.</text>
</comment>
<evidence type="ECO:0000256" key="2">
    <source>
        <dbReference type="ARBA" id="ARBA00022679"/>
    </source>
</evidence>
<dbReference type="OrthoDB" id="331948at2759"/>
<evidence type="ECO:0000256" key="5">
    <source>
        <dbReference type="ARBA" id="ARBA00023136"/>
    </source>
</evidence>
<feature type="transmembrane region" description="Helical" evidence="10">
    <location>
        <begin position="227"/>
        <end position="254"/>
    </location>
</feature>
<feature type="region of interest" description="Disordered" evidence="11">
    <location>
        <begin position="89"/>
        <end position="124"/>
    </location>
</feature>
<evidence type="ECO:0000313" key="14">
    <source>
        <dbReference type="Proteomes" id="UP000236546"/>
    </source>
</evidence>
<evidence type="ECO:0000256" key="1">
    <source>
        <dbReference type="ARBA" id="ARBA00004141"/>
    </source>
</evidence>
<dbReference type="PANTHER" id="PTHR12246">
    <property type="entry name" value="PALMITOYLTRANSFERASE ZDHHC16"/>
    <property type="match status" value="1"/>
</dbReference>
<name>A0A2K0T802_9HYPO</name>
<comment type="catalytic activity">
    <reaction evidence="9 10">
        <text>L-cysteinyl-[protein] + hexadecanoyl-CoA = S-hexadecanoyl-L-cysteinyl-[protein] + CoA</text>
        <dbReference type="Rhea" id="RHEA:36683"/>
        <dbReference type="Rhea" id="RHEA-COMP:10131"/>
        <dbReference type="Rhea" id="RHEA-COMP:11032"/>
        <dbReference type="ChEBI" id="CHEBI:29950"/>
        <dbReference type="ChEBI" id="CHEBI:57287"/>
        <dbReference type="ChEBI" id="CHEBI:57379"/>
        <dbReference type="ChEBI" id="CHEBI:74151"/>
        <dbReference type="EC" id="2.3.1.225"/>
    </reaction>
</comment>